<proteinExistence type="predicted"/>
<gene>
    <name evidence="1" type="ORF">SAMN05216325_12916</name>
</gene>
<name>A0A1H8I749_9PROT</name>
<sequence>MNIVADRPATDLIQLEMVRAWLFKIGEPEEDHFIVLEKCKSDPEAMEYFLMHANGEI</sequence>
<evidence type="ECO:0000313" key="2">
    <source>
        <dbReference type="Proteomes" id="UP000199459"/>
    </source>
</evidence>
<dbReference type="Proteomes" id="UP000199459">
    <property type="component" value="Unassembled WGS sequence"/>
</dbReference>
<dbReference type="EMBL" id="FOCP01000029">
    <property type="protein sequence ID" value="SEN63708.1"/>
    <property type="molecule type" value="Genomic_DNA"/>
</dbReference>
<organism evidence="1 2">
    <name type="scientific">Nitrosomonas marina</name>
    <dbReference type="NCBI Taxonomy" id="917"/>
    <lineage>
        <taxon>Bacteria</taxon>
        <taxon>Pseudomonadati</taxon>
        <taxon>Pseudomonadota</taxon>
        <taxon>Betaproteobacteria</taxon>
        <taxon>Nitrosomonadales</taxon>
        <taxon>Nitrosomonadaceae</taxon>
        <taxon>Nitrosomonas</taxon>
    </lineage>
</organism>
<evidence type="ECO:0000313" key="1">
    <source>
        <dbReference type="EMBL" id="SEN63708.1"/>
    </source>
</evidence>
<accession>A0A1H8I749</accession>
<protein>
    <submittedName>
        <fullName evidence="1">Uncharacterized protein</fullName>
    </submittedName>
</protein>
<dbReference type="AlphaFoldDB" id="A0A1H8I749"/>
<reference evidence="1 2" key="1">
    <citation type="submission" date="2016-10" db="EMBL/GenBank/DDBJ databases">
        <authorList>
            <person name="de Groot N.N."/>
        </authorList>
    </citation>
    <scope>NUCLEOTIDE SEQUENCE [LARGE SCALE GENOMIC DNA]</scope>
    <source>
        <strain evidence="1 2">Nm22</strain>
    </source>
</reference>
<dbReference type="RefSeq" id="WP_177167779.1">
    <property type="nucleotide sequence ID" value="NZ_FOCP01000029.1"/>
</dbReference>